<sequence length="96" mass="10365">MKKLKNLSLHRLGQAEMTKKEMNTLTGGGGLCGCWYHCYCTCGCRYAGAQEGPNDSYYGGSSTEANNSANSNKSDNEYGQSVSQFNGDTGGYYIGY</sequence>
<organism evidence="2 3">
    <name type="scientific">Bacteroides thetaiotaomicron</name>
    <dbReference type="NCBI Taxonomy" id="818"/>
    <lineage>
        <taxon>Bacteria</taxon>
        <taxon>Pseudomonadati</taxon>
        <taxon>Bacteroidota</taxon>
        <taxon>Bacteroidia</taxon>
        <taxon>Bacteroidales</taxon>
        <taxon>Bacteroidaceae</taxon>
        <taxon>Bacteroides</taxon>
    </lineage>
</organism>
<proteinExistence type="predicted"/>
<accession>A0A2J6A4F6</accession>
<name>A0A2J6A4F6_BACT4</name>
<feature type="compositionally biased region" description="Low complexity" evidence="1">
    <location>
        <begin position="61"/>
        <end position="73"/>
    </location>
</feature>
<comment type="caution">
    <text evidence="2">The sequence shown here is derived from an EMBL/GenBank/DDBJ whole genome shotgun (WGS) entry which is preliminary data.</text>
</comment>
<feature type="region of interest" description="Disordered" evidence="1">
    <location>
        <begin position="57"/>
        <end position="96"/>
    </location>
</feature>
<gene>
    <name evidence="2" type="ORF">GAN93_05620</name>
</gene>
<dbReference type="Proteomes" id="UP000460317">
    <property type="component" value="Unassembled WGS sequence"/>
</dbReference>
<evidence type="ECO:0000256" key="1">
    <source>
        <dbReference type="SAM" id="MobiDB-lite"/>
    </source>
</evidence>
<evidence type="ECO:0000313" key="3">
    <source>
        <dbReference type="Proteomes" id="UP000460317"/>
    </source>
</evidence>
<dbReference type="AlphaFoldDB" id="A0A2J6A4F6"/>
<evidence type="ECO:0000313" key="2">
    <source>
        <dbReference type="EMBL" id="KAB4454325.1"/>
    </source>
</evidence>
<feature type="compositionally biased region" description="Polar residues" evidence="1">
    <location>
        <begin position="78"/>
        <end position="87"/>
    </location>
</feature>
<reference evidence="2 3" key="1">
    <citation type="journal article" date="2019" name="Nat. Med.">
        <title>A library of human gut bacterial isolates paired with longitudinal multiomics data enables mechanistic microbiome research.</title>
        <authorList>
            <person name="Poyet M."/>
            <person name="Groussin M."/>
            <person name="Gibbons S.M."/>
            <person name="Avila-Pacheco J."/>
            <person name="Jiang X."/>
            <person name="Kearney S.M."/>
            <person name="Perrotta A.R."/>
            <person name="Berdy B."/>
            <person name="Zhao S."/>
            <person name="Lieberman T.D."/>
            <person name="Swanson P.K."/>
            <person name="Smith M."/>
            <person name="Roesemann S."/>
            <person name="Alexander J.E."/>
            <person name="Rich S.A."/>
            <person name="Livny J."/>
            <person name="Vlamakis H."/>
            <person name="Clish C."/>
            <person name="Bullock K."/>
            <person name="Deik A."/>
            <person name="Scott J."/>
            <person name="Pierce K.A."/>
            <person name="Xavier R.J."/>
            <person name="Alm E.J."/>
        </authorList>
    </citation>
    <scope>NUCLEOTIDE SEQUENCE [LARGE SCALE GENOMIC DNA]</scope>
    <source>
        <strain evidence="2 3">BIOML-A165</strain>
    </source>
</reference>
<dbReference type="InterPro" id="IPR026408">
    <property type="entry name" value="GG_sam_targ_CFB"/>
</dbReference>
<dbReference type="NCBIfam" id="TIGR04149">
    <property type="entry name" value="GG_sam_targ_CFB"/>
    <property type="match status" value="1"/>
</dbReference>
<dbReference type="PROSITE" id="PS51257">
    <property type="entry name" value="PROKAR_LIPOPROTEIN"/>
    <property type="match status" value="1"/>
</dbReference>
<dbReference type="EMBL" id="WCSB01000003">
    <property type="protein sequence ID" value="KAB4454325.1"/>
    <property type="molecule type" value="Genomic_DNA"/>
</dbReference>
<dbReference type="RefSeq" id="WP_081342121.1">
    <property type="nucleotide sequence ID" value="NZ_CAXTJI010000011.1"/>
</dbReference>
<protein>
    <submittedName>
        <fullName evidence="2">RSAM-modified peptide</fullName>
    </submittedName>
</protein>